<dbReference type="EMBL" id="BMRE01000001">
    <property type="protein sequence ID" value="GGU15157.1"/>
    <property type="molecule type" value="Genomic_DNA"/>
</dbReference>
<evidence type="ECO:0008006" key="3">
    <source>
        <dbReference type="Google" id="ProtNLM"/>
    </source>
</evidence>
<gene>
    <name evidence="1" type="ORF">GCM10010178_03320</name>
</gene>
<dbReference type="Proteomes" id="UP000649573">
    <property type="component" value="Unassembled WGS sequence"/>
</dbReference>
<comment type="caution">
    <text evidence="1">The sequence shown here is derived from an EMBL/GenBank/DDBJ whole genome shotgun (WGS) entry which is preliminary data.</text>
</comment>
<organism evidence="1 2">
    <name type="scientific">Lentzea flava</name>
    <dbReference type="NCBI Taxonomy" id="103732"/>
    <lineage>
        <taxon>Bacteria</taxon>
        <taxon>Bacillati</taxon>
        <taxon>Actinomycetota</taxon>
        <taxon>Actinomycetes</taxon>
        <taxon>Pseudonocardiales</taxon>
        <taxon>Pseudonocardiaceae</taxon>
        <taxon>Lentzea</taxon>
    </lineage>
</organism>
<name>A0ABQ2UA30_9PSEU</name>
<keyword evidence="2" id="KW-1185">Reference proteome</keyword>
<proteinExistence type="predicted"/>
<evidence type="ECO:0000313" key="1">
    <source>
        <dbReference type="EMBL" id="GGU15157.1"/>
    </source>
</evidence>
<sequence>MRSARRLDTVHKSVRARVEHAMPHMKSWNILRNCRCKPDGVWHTTRGVAQMRNLAMTP</sequence>
<evidence type="ECO:0000313" key="2">
    <source>
        <dbReference type="Proteomes" id="UP000649573"/>
    </source>
</evidence>
<reference evidence="2" key="1">
    <citation type="journal article" date="2019" name="Int. J. Syst. Evol. Microbiol.">
        <title>The Global Catalogue of Microorganisms (GCM) 10K type strain sequencing project: providing services to taxonomists for standard genome sequencing and annotation.</title>
        <authorList>
            <consortium name="The Broad Institute Genomics Platform"/>
            <consortium name="The Broad Institute Genome Sequencing Center for Infectious Disease"/>
            <person name="Wu L."/>
            <person name="Ma J."/>
        </authorList>
    </citation>
    <scope>NUCLEOTIDE SEQUENCE [LARGE SCALE GENOMIC DNA]</scope>
    <source>
        <strain evidence="2">JCM 3296</strain>
    </source>
</reference>
<protein>
    <recommendedName>
        <fullName evidence="3">Transposase DDE domain-containing protein</fullName>
    </recommendedName>
</protein>
<accession>A0ABQ2UA30</accession>